<organism evidence="1 2">
    <name type="scientific">Rhizopus azygosporus</name>
    <name type="common">Rhizopus microsporus var. azygosporus</name>
    <dbReference type="NCBI Taxonomy" id="86630"/>
    <lineage>
        <taxon>Eukaryota</taxon>
        <taxon>Fungi</taxon>
        <taxon>Fungi incertae sedis</taxon>
        <taxon>Mucoromycota</taxon>
        <taxon>Mucoromycotina</taxon>
        <taxon>Mucoromycetes</taxon>
        <taxon>Mucorales</taxon>
        <taxon>Mucorineae</taxon>
        <taxon>Rhizopodaceae</taxon>
        <taxon>Rhizopus</taxon>
    </lineage>
</organism>
<evidence type="ECO:0000313" key="2">
    <source>
        <dbReference type="Proteomes" id="UP000252139"/>
    </source>
</evidence>
<evidence type="ECO:0000313" key="1">
    <source>
        <dbReference type="EMBL" id="RCH97585.1"/>
    </source>
</evidence>
<name>A0A367K5Z8_RHIAZ</name>
<accession>A0A367K5Z8</accession>
<dbReference type="EMBL" id="PJQL01000265">
    <property type="protein sequence ID" value="RCH97585.1"/>
    <property type="molecule type" value="Genomic_DNA"/>
</dbReference>
<dbReference type="Proteomes" id="UP000252139">
    <property type="component" value="Unassembled WGS sequence"/>
</dbReference>
<comment type="caution">
    <text evidence="1">The sequence shown here is derived from an EMBL/GenBank/DDBJ whole genome shotgun (WGS) entry which is preliminary data.</text>
</comment>
<gene>
    <name evidence="1" type="ORF">CU097_013575</name>
</gene>
<protein>
    <submittedName>
        <fullName evidence="1">Uncharacterized protein</fullName>
    </submittedName>
</protein>
<dbReference type="OrthoDB" id="2272006at2759"/>
<sequence length="142" mass="16201">MKMKVLRAMMRAFSVYEMTVVKERNVYGYQHVTSSHKPIIQAEDLSGVKYHFDKCISTCGSEASDETEAEYVAIRQEQKDLQSLKNLGLDVVDWVARVVTWPEKGMIKNLGTLPDLPFLNFVKFTINASVGHDPKFQMQINV</sequence>
<keyword evidence="2" id="KW-1185">Reference proteome</keyword>
<dbReference type="AlphaFoldDB" id="A0A367K5Z8"/>
<reference evidence="1 2" key="1">
    <citation type="journal article" date="2018" name="G3 (Bethesda)">
        <title>Phylogenetic and Phylogenomic Definition of Rhizopus Species.</title>
        <authorList>
            <person name="Gryganskyi A.P."/>
            <person name="Golan J."/>
            <person name="Dolatabadi S."/>
            <person name="Mondo S."/>
            <person name="Robb S."/>
            <person name="Idnurm A."/>
            <person name="Muszewska A."/>
            <person name="Steczkiewicz K."/>
            <person name="Masonjones S."/>
            <person name="Liao H.L."/>
            <person name="Gajdeczka M.T."/>
            <person name="Anike F."/>
            <person name="Vuek A."/>
            <person name="Anishchenko I.M."/>
            <person name="Voigt K."/>
            <person name="de Hoog G.S."/>
            <person name="Smith M.E."/>
            <person name="Heitman J."/>
            <person name="Vilgalys R."/>
            <person name="Stajich J.E."/>
        </authorList>
    </citation>
    <scope>NUCLEOTIDE SEQUENCE [LARGE SCALE GENOMIC DNA]</scope>
    <source>
        <strain evidence="1 2">CBS 357.93</strain>
    </source>
</reference>
<proteinExistence type="predicted"/>